<dbReference type="AlphaFoldDB" id="M5J6B4"/>
<evidence type="ECO:0000313" key="1">
    <source>
        <dbReference type="EMBL" id="EKW98572.1"/>
    </source>
</evidence>
<keyword evidence="2" id="KW-1185">Reference proteome</keyword>
<dbReference type="STRING" id="1227363.D271_06170"/>
<comment type="caution">
    <text evidence="1">The sequence shown here is derived from an EMBL/GenBank/DDBJ whole genome shotgun (WGS) entry which is preliminary data.</text>
</comment>
<dbReference type="PATRIC" id="fig|1227363.6.peg.1212"/>
<accession>M5J6B4</accession>
<dbReference type="EMBL" id="ANAG01000017">
    <property type="protein sequence ID" value="EKW98572.1"/>
    <property type="molecule type" value="Genomic_DNA"/>
</dbReference>
<sequence length="506" mass="57511">MEKSIYQQICDNITDGILDCDFILHEQDSDDSVKWAPGALDGVRIYHMSHTGMDAAQLKGMVRALKVAICGDFSKADAMFFEWTKDVRAINCIDELQNYIIDHSQTLEVRNIFHTALSLVLYSIHVECVKIGLELLELFGDPQESLKEIIRRIGLYDEFTIFAVWNMQQWENGNDEIFAIAKKVHGWGRIHAVEYLNPNTEEIRQWFLTEGTINEVINAYSALTCWQKSGAEGLLFGNPTSEEYASITMLIDGLMDEGPVPGISEIEDAESVMLRYLKLSSSYTLSTDEYDVILSIRHWADDRDVLSVSATCNQILHSKDCTEAVEAAVKEGKALRLANELEIPFRKDLLKCIRKDFDENFYNCRYLMNCRDYIEPTLQIFREKLPFSEMAGEPEDNIGIGEEYEAYDKLQFILQELAAYPLVGIDFMVAGLRSPITRNRTRALTNLKCWVQEKQLPLALLSPELFELVKDLRAQEVNDSAMALIIPLLNGQTLFTGDGDGSEDRS</sequence>
<dbReference type="RefSeq" id="WP_009554504.1">
    <property type="nucleotide sequence ID" value="NZ_ANAG01000017.1"/>
</dbReference>
<dbReference type="Proteomes" id="UP000011912">
    <property type="component" value="Unassembled WGS sequence"/>
</dbReference>
<proteinExistence type="predicted"/>
<name>M5J6B4_9LACO</name>
<organism evidence="1 2">
    <name type="scientific">Ligilactobacillus saerimneri 30a</name>
    <dbReference type="NCBI Taxonomy" id="1227363"/>
    <lineage>
        <taxon>Bacteria</taxon>
        <taxon>Bacillati</taxon>
        <taxon>Bacillota</taxon>
        <taxon>Bacilli</taxon>
        <taxon>Lactobacillales</taxon>
        <taxon>Lactobacillaceae</taxon>
        <taxon>Ligilactobacillus</taxon>
    </lineage>
</organism>
<evidence type="ECO:0000313" key="2">
    <source>
        <dbReference type="Proteomes" id="UP000011912"/>
    </source>
</evidence>
<gene>
    <name evidence="1" type="ORF">D271_06170</name>
</gene>
<protein>
    <submittedName>
        <fullName evidence="1">Uncharacterized protein</fullName>
    </submittedName>
</protein>
<reference evidence="1 2" key="1">
    <citation type="journal article" date="2013" name="Genome Announc.">
        <title>Genome Sequence of Lactobacillus saerimneri 30a (Formerly Lactobacillus sp. Strain 30a), a Reference Lactic Acid Bacterium Strain Producing Biogenic Amines.</title>
        <authorList>
            <person name="Romano A."/>
            <person name="Trip H."/>
            <person name="Campbell-Sills H."/>
            <person name="Bouchez O."/>
            <person name="Sherman D."/>
            <person name="Lolkema J.S."/>
            <person name="Lucas P.M."/>
        </authorList>
    </citation>
    <scope>NUCLEOTIDE SEQUENCE [LARGE SCALE GENOMIC DNA]</scope>
    <source>
        <strain evidence="1 2">30a</strain>
    </source>
</reference>